<organism evidence="7 8">
    <name type="scientific">Friedmanniomyces simplex</name>
    <dbReference type="NCBI Taxonomy" id="329884"/>
    <lineage>
        <taxon>Eukaryota</taxon>
        <taxon>Fungi</taxon>
        <taxon>Dikarya</taxon>
        <taxon>Ascomycota</taxon>
        <taxon>Pezizomycotina</taxon>
        <taxon>Dothideomycetes</taxon>
        <taxon>Dothideomycetidae</taxon>
        <taxon>Mycosphaerellales</taxon>
        <taxon>Teratosphaeriaceae</taxon>
        <taxon>Friedmanniomyces</taxon>
    </lineage>
</organism>
<dbReference type="AlphaFoldDB" id="A0A4U0VZC0"/>
<reference evidence="7 8" key="1">
    <citation type="submission" date="2017-03" db="EMBL/GenBank/DDBJ databases">
        <title>Genomes of endolithic fungi from Antarctica.</title>
        <authorList>
            <person name="Coleine C."/>
            <person name="Masonjones S."/>
            <person name="Stajich J.E."/>
        </authorList>
    </citation>
    <scope>NUCLEOTIDE SEQUENCE [LARGE SCALE GENOMIC DNA]</scope>
    <source>
        <strain evidence="7 8">CCFEE 5184</strain>
    </source>
</reference>
<evidence type="ECO:0000256" key="3">
    <source>
        <dbReference type="ARBA" id="ARBA00022989"/>
    </source>
</evidence>
<dbReference type="GO" id="GO:0022857">
    <property type="term" value="F:transmembrane transporter activity"/>
    <property type="evidence" value="ECO:0007669"/>
    <property type="project" value="TreeGrafter"/>
</dbReference>
<evidence type="ECO:0000313" key="7">
    <source>
        <dbReference type="EMBL" id="TKA54922.1"/>
    </source>
</evidence>
<feature type="compositionally biased region" description="Basic and acidic residues" evidence="5">
    <location>
        <begin position="166"/>
        <end position="178"/>
    </location>
</feature>
<comment type="subcellular location">
    <subcellularLocation>
        <location evidence="1">Membrane</location>
        <topology evidence="1">Multi-pass membrane protein</topology>
    </subcellularLocation>
</comment>
<feature type="region of interest" description="Disordered" evidence="5">
    <location>
        <begin position="156"/>
        <end position="178"/>
    </location>
</feature>
<feature type="transmembrane region" description="Helical" evidence="6">
    <location>
        <begin position="128"/>
        <end position="146"/>
    </location>
</feature>
<evidence type="ECO:0000256" key="4">
    <source>
        <dbReference type="ARBA" id="ARBA00023136"/>
    </source>
</evidence>
<dbReference type="PANTHER" id="PTHR23501:SF198">
    <property type="entry name" value="AZOLE RESISTANCE PROTEIN 1-RELATED"/>
    <property type="match status" value="1"/>
</dbReference>
<gene>
    <name evidence="7" type="ORF">B0A55_11577</name>
</gene>
<proteinExistence type="predicted"/>
<dbReference type="GO" id="GO:0005886">
    <property type="term" value="C:plasma membrane"/>
    <property type="evidence" value="ECO:0007669"/>
    <property type="project" value="TreeGrafter"/>
</dbReference>
<keyword evidence="3 6" id="KW-1133">Transmembrane helix</keyword>
<dbReference type="PANTHER" id="PTHR23501">
    <property type="entry name" value="MAJOR FACILITATOR SUPERFAMILY"/>
    <property type="match status" value="1"/>
</dbReference>
<dbReference type="Proteomes" id="UP000309340">
    <property type="component" value="Unassembled WGS sequence"/>
</dbReference>
<comment type="caution">
    <text evidence="7">The sequence shown here is derived from an EMBL/GenBank/DDBJ whole genome shotgun (WGS) entry which is preliminary data.</text>
</comment>
<keyword evidence="2 6" id="KW-0812">Transmembrane</keyword>
<sequence>ALASGLIVTWDVRTSAGRWIGYQILLGAGMGFSGQGSIVAAQAAVGSSDIAPATATVLFFQTISGAFFISAANCVFANQLKAKIWIIAPEVNPEMLFGQGGAANLGQLFTGDTLEAVLQAYISAMRSAYALALACGGLAFLFSFAAEWKKINLDAKSQEPGLPSTDSKHVETGERQAS</sequence>
<dbReference type="EMBL" id="NAJQ01001658">
    <property type="protein sequence ID" value="TKA54922.1"/>
    <property type="molecule type" value="Genomic_DNA"/>
</dbReference>
<keyword evidence="4 6" id="KW-0472">Membrane</keyword>
<feature type="non-terminal residue" evidence="7">
    <location>
        <position position="1"/>
    </location>
</feature>
<accession>A0A4U0VZC0</accession>
<protein>
    <recommendedName>
        <fullName evidence="9">Major facilitator superfamily (MFS) profile domain-containing protein</fullName>
    </recommendedName>
</protein>
<name>A0A4U0VZC0_9PEZI</name>
<evidence type="ECO:0000256" key="1">
    <source>
        <dbReference type="ARBA" id="ARBA00004141"/>
    </source>
</evidence>
<evidence type="ECO:0008006" key="9">
    <source>
        <dbReference type="Google" id="ProtNLM"/>
    </source>
</evidence>
<keyword evidence="8" id="KW-1185">Reference proteome</keyword>
<evidence type="ECO:0000256" key="6">
    <source>
        <dbReference type="SAM" id="Phobius"/>
    </source>
</evidence>
<evidence type="ECO:0000256" key="2">
    <source>
        <dbReference type="ARBA" id="ARBA00022692"/>
    </source>
</evidence>
<evidence type="ECO:0000256" key="5">
    <source>
        <dbReference type="SAM" id="MobiDB-lite"/>
    </source>
</evidence>
<dbReference type="OrthoDB" id="10021397at2759"/>
<evidence type="ECO:0000313" key="8">
    <source>
        <dbReference type="Proteomes" id="UP000309340"/>
    </source>
</evidence>